<dbReference type="EMBL" id="CP046622">
    <property type="protein sequence ID" value="QGW84645.1"/>
    <property type="molecule type" value="Genomic_DNA"/>
</dbReference>
<dbReference type="PROSITE" id="PS51257">
    <property type="entry name" value="PROKAR_LIPOPROTEIN"/>
    <property type="match status" value="1"/>
</dbReference>
<evidence type="ECO:0000313" key="3">
    <source>
        <dbReference type="Proteomes" id="UP000425817"/>
    </source>
</evidence>
<evidence type="ECO:0000313" key="2">
    <source>
        <dbReference type="EMBL" id="QGW84645.1"/>
    </source>
</evidence>
<dbReference type="AlphaFoldDB" id="A0A6I6HPC2"/>
<feature type="chain" id="PRO_5026280297" description="Lipoprotein" evidence="1">
    <location>
        <begin position="22"/>
        <end position="228"/>
    </location>
</feature>
<dbReference type="Proteomes" id="UP000425817">
    <property type="component" value="Chromosome"/>
</dbReference>
<protein>
    <recommendedName>
        <fullName evidence="4">Lipoprotein</fullName>
    </recommendedName>
</protein>
<sequence length="228" mass="24950">MKQLHVFKAVLLALAMAVSVAGCGVLPGVSNFNSSTAASCAVQSAEARPPKHPIIELAWCIARTDDLSDPNRLFHETLEIKNGRNYSESRNAPRRIPAGVEAEELQHLPAGVGNFYYTRADDDRPKFGGKRYFSFAVDIRKSCVTLADVIATFGDGFTVSPHRTVAPAVALPGVVPTPPFQTGKLQGIFYVTPRFFKGPRNGRIEFDFSYYECVGGITVQRDLESLKN</sequence>
<dbReference type="RefSeq" id="WP_157616357.1">
    <property type="nucleotide sequence ID" value="NZ_CP046622.1"/>
</dbReference>
<proteinExistence type="predicted"/>
<evidence type="ECO:0008006" key="4">
    <source>
        <dbReference type="Google" id="ProtNLM"/>
    </source>
</evidence>
<organism evidence="2 3">
    <name type="scientific">Variovorax paradoxus</name>
    <dbReference type="NCBI Taxonomy" id="34073"/>
    <lineage>
        <taxon>Bacteria</taxon>
        <taxon>Pseudomonadati</taxon>
        <taxon>Pseudomonadota</taxon>
        <taxon>Betaproteobacteria</taxon>
        <taxon>Burkholderiales</taxon>
        <taxon>Comamonadaceae</taxon>
        <taxon>Variovorax</taxon>
    </lineage>
</organism>
<dbReference type="OrthoDB" id="8843990at2"/>
<evidence type="ECO:0000256" key="1">
    <source>
        <dbReference type="SAM" id="SignalP"/>
    </source>
</evidence>
<feature type="signal peptide" evidence="1">
    <location>
        <begin position="1"/>
        <end position="21"/>
    </location>
</feature>
<reference evidence="2 3" key="1">
    <citation type="submission" date="2019-12" db="EMBL/GenBank/DDBJ databases">
        <title>Hybrid Genome Assemblies of two High G+C Isolates from Undergraduate Microbiology Courses.</title>
        <authorList>
            <person name="Ne Ville C.J."/>
            <person name="Enright D."/>
            <person name="Hernandez I."/>
            <person name="Dodsworth J."/>
            <person name="Orwin P.M."/>
        </authorList>
    </citation>
    <scope>NUCLEOTIDE SEQUENCE [LARGE SCALE GENOMIC DNA]</scope>
    <source>
        <strain evidence="2 3">CSUSB</strain>
    </source>
</reference>
<keyword evidence="1" id="KW-0732">Signal</keyword>
<gene>
    <name evidence="2" type="ORF">GOQ09_25075</name>
</gene>
<name>A0A6I6HPC2_VARPD</name>
<accession>A0A6I6HPC2</accession>